<dbReference type="InterPro" id="IPR050814">
    <property type="entry name" value="Myo-inositol_Transporter"/>
</dbReference>
<gene>
    <name evidence="13" type="ORF">L201_003794</name>
</gene>
<evidence type="ECO:0000256" key="5">
    <source>
        <dbReference type="ARBA" id="ARBA00022692"/>
    </source>
</evidence>
<dbReference type="PROSITE" id="PS50850">
    <property type="entry name" value="MFS"/>
    <property type="match status" value="1"/>
</dbReference>
<keyword evidence="6 11" id="KW-1133">Transmembrane helix</keyword>
<evidence type="ECO:0000256" key="9">
    <source>
        <dbReference type="RuleBase" id="RU003346"/>
    </source>
</evidence>
<dbReference type="InterPro" id="IPR003663">
    <property type="entry name" value="Sugar/inositol_transpt"/>
</dbReference>
<name>A0AAX4JVE7_9TREE</name>
<feature type="domain" description="Major facilitator superfamily (MFS) profile" evidence="12">
    <location>
        <begin position="72"/>
        <end position="519"/>
    </location>
</feature>
<feature type="region of interest" description="Disordered" evidence="10">
    <location>
        <begin position="1"/>
        <end position="30"/>
    </location>
</feature>
<dbReference type="PRINTS" id="PR00171">
    <property type="entry name" value="SUGRTRNSPORT"/>
</dbReference>
<accession>A0AAX4JVE7</accession>
<feature type="transmembrane region" description="Helical" evidence="11">
    <location>
        <begin position="139"/>
        <end position="159"/>
    </location>
</feature>
<evidence type="ECO:0000313" key="13">
    <source>
        <dbReference type="EMBL" id="WWC88879.1"/>
    </source>
</evidence>
<keyword evidence="4" id="KW-1003">Cell membrane</keyword>
<evidence type="ECO:0000256" key="6">
    <source>
        <dbReference type="ARBA" id="ARBA00022989"/>
    </source>
</evidence>
<dbReference type="InterPro" id="IPR005828">
    <property type="entry name" value="MFS_sugar_transport-like"/>
</dbReference>
<organism evidence="13 14">
    <name type="scientific">Kwoniella dendrophila CBS 6074</name>
    <dbReference type="NCBI Taxonomy" id="1295534"/>
    <lineage>
        <taxon>Eukaryota</taxon>
        <taxon>Fungi</taxon>
        <taxon>Dikarya</taxon>
        <taxon>Basidiomycota</taxon>
        <taxon>Agaricomycotina</taxon>
        <taxon>Tremellomycetes</taxon>
        <taxon>Tremellales</taxon>
        <taxon>Cryptococcaceae</taxon>
        <taxon>Kwoniella</taxon>
    </lineage>
</organism>
<dbReference type="NCBIfam" id="TIGR00879">
    <property type="entry name" value="SP"/>
    <property type="match status" value="1"/>
</dbReference>
<keyword evidence="14" id="KW-1185">Reference proteome</keyword>
<feature type="transmembrane region" description="Helical" evidence="11">
    <location>
        <begin position="319"/>
        <end position="338"/>
    </location>
</feature>
<dbReference type="Proteomes" id="UP001355207">
    <property type="component" value="Chromosome 4"/>
</dbReference>
<feature type="transmembrane region" description="Helical" evidence="11">
    <location>
        <begin position="497"/>
        <end position="515"/>
    </location>
</feature>
<sequence length="558" mass="60200">MSTYLPTLGGQDSISSVRQSTTELESEDKKQEVFHSENVNEVGLPVGHGQLVDENLVRAENEDKVTPYFIFLVSIAAVAGFLFGYDTGIVGSALSMVGTDLGHVLSDPEKEIITAGTTIGAFFGALILGSYADKLGRKWAMAIADFFFTAGAIVIATSYSVGQIIAGRLILGVGVGGAAVIGPLYIAELAPTAVRGRCIGVNAFFIPFGQTVASALGAGFDAGVSYKIGWRILFGLGVIPSIVQLGLMHWLPESPRVLLLRGQPEKAKDTLRTVYSGASEEVIDFKLKVIAQYVEATTIMQRQFSVKERAKKYWTHKPYRRAIIAVCGMQAFGQLTGYNTLLYYSSTIFGLLGLKNGAAAGLIPSGGNALFLFIGMSLVDKVGRRKLMVRIYPGMIIGLVWACISFHYLAKSTGGTLITDHTYPPALVGSLLGAILLFVAAYGLTYSHMIWYQSEFLALEIRAVGSAIATCSCWLANLVVSVAYLTQLKSLGTVGTYGMYLGFISLGYVFVYFCYPETKGLSIDETRMIFEDDFGVKKAAAMLKEKEQIASQLHHPQA</sequence>
<dbReference type="InterPro" id="IPR005829">
    <property type="entry name" value="Sugar_transporter_CS"/>
</dbReference>
<feature type="transmembrane region" description="Helical" evidence="11">
    <location>
        <begin position="68"/>
        <end position="92"/>
    </location>
</feature>
<evidence type="ECO:0000256" key="4">
    <source>
        <dbReference type="ARBA" id="ARBA00022475"/>
    </source>
</evidence>
<feature type="transmembrane region" description="Helical" evidence="11">
    <location>
        <begin position="165"/>
        <end position="187"/>
    </location>
</feature>
<dbReference type="GeneID" id="91094464"/>
<evidence type="ECO:0000256" key="11">
    <source>
        <dbReference type="SAM" id="Phobius"/>
    </source>
</evidence>
<evidence type="ECO:0000256" key="2">
    <source>
        <dbReference type="ARBA" id="ARBA00010992"/>
    </source>
</evidence>
<comment type="similarity">
    <text evidence="2 9">Belongs to the major facilitator superfamily. Sugar transporter (TC 2.A.1.1) family.</text>
</comment>
<comment type="catalytic activity">
    <reaction evidence="8">
        <text>myo-inositol(out) + H(+)(out) = myo-inositol(in) + H(+)(in)</text>
        <dbReference type="Rhea" id="RHEA:60364"/>
        <dbReference type="ChEBI" id="CHEBI:15378"/>
        <dbReference type="ChEBI" id="CHEBI:17268"/>
    </reaction>
</comment>
<protein>
    <recommendedName>
        <fullName evidence="12">Major facilitator superfamily (MFS) profile domain-containing protein</fullName>
    </recommendedName>
</protein>
<dbReference type="PANTHER" id="PTHR48020">
    <property type="entry name" value="PROTON MYO-INOSITOL COTRANSPORTER"/>
    <property type="match status" value="1"/>
</dbReference>
<dbReference type="AlphaFoldDB" id="A0AAX4JVE7"/>
<feature type="compositionally biased region" description="Polar residues" evidence="10">
    <location>
        <begin position="1"/>
        <end position="23"/>
    </location>
</feature>
<proteinExistence type="inferred from homology"/>
<dbReference type="GO" id="GO:0005886">
    <property type="term" value="C:plasma membrane"/>
    <property type="evidence" value="ECO:0007669"/>
    <property type="project" value="UniProtKB-SubCell"/>
</dbReference>
<dbReference type="RefSeq" id="XP_066075642.1">
    <property type="nucleotide sequence ID" value="XM_066219545.1"/>
</dbReference>
<keyword evidence="5 11" id="KW-0812">Transmembrane</keyword>
<reference evidence="13 14" key="1">
    <citation type="submission" date="2024-01" db="EMBL/GenBank/DDBJ databases">
        <title>Comparative genomics of Cryptococcus and Kwoniella reveals pathogenesis evolution and contrasting modes of karyotype evolution via chromosome fusion or intercentromeric recombination.</title>
        <authorList>
            <person name="Coelho M.A."/>
            <person name="David-Palma M."/>
            <person name="Shea T."/>
            <person name="Bowers K."/>
            <person name="McGinley-Smith S."/>
            <person name="Mohammad A.W."/>
            <person name="Gnirke A."/>
            <person name="Yurkov A.M."/>
            <person name="Nowrousian M."/>
            <person name="Sun S."/>
            <person name="Cuomo C.A."/>
            <person name="Heitman J."/>
        </authorList>
    </citation>
    <scope>NUCLEOTIDE SEQUENCE [LARGE SCALE GENOMIC DNA]</scope>
    <source>
        <strain evidence="13 14">CBS 6074</strain>
    </source>
</reference>
<dbReference type="Pfam" id="PF00083">
    <property type="entry name" value="Sugar_tr"/>
    <property type="match status" value="1"/>
</dbReference>
<comment type="subcellular location">
    <subcellularLocation>
        <location evidence="1">Cell membrane</location>
        <topology evidence="1">Multi-pass membrane protein</topology>
    </subcellularLocation>
</comment>
<feature type="transmembrane region" description="Helical" evidence="11">
    <location>
        <begin position="232"/>
        <end position="251"/>
    </location>
</feature>
<feature type="transmembrane region" description="Helical" evidence="11">
    <location>
        <begin position="112"/>
        <end position="132"/>
    </location>
</feature>
<keyword evidence="7 11" id="KW-0472">Membrane</keyword>
<feature type="transmembrane region" description="Helical" evidence="11">
    <location>
        <begin position="358"/>
        <end position="379"/>
    </location>
</feature>
<keyword evidence="3 9" id="KW-0813">Transport</keyword>
<feature type="transmembrane region" description="Helical" evidence="11">
    <location>
        <begin position="199"/>
        <end position="220"/>
    </location>
</feature>
<feature type="transmembrane region" description="Helical" evidence="11">
    <location>
        <begin position="391"/>
        <end position="410"/>
    </location>
</feature>
<dbReference type="FunFam" id="1.20.1250.20:FF:000073">
    <property type="entry name" value="MFS myo-inositol transporter, putative"/>
    <property type="match status" value="1"/>
</dbReference>
<dbReference type="PROSITE" id="PS00217">
    <property type="entry name" value="SUGAR_TRANSPORT_2"/>
    <property type="match status" value="1"/>
</dbReference>
<dbReference type="EMBL" id="CP144101">
    <property type="protein sequence ID" value="WWC88879.1"/>
    <property type="molecule type" value="Genomic_DNA"/>
</dbReference>
<evidence type="ECO:0000259" key="12">
    <source>
        <dbReference type="PROSITE" id="PS50850"/>
    </source>
</evidence>
<evidence type="ECO:0000256" key="3">
    <source>
        <dbReference type="ARBA" id="ARBA00022448"/>
    </source>
</evidence>
<dbReference type="SUPFAM" id="SSF103473">
    <property type="entry name" value="MFS general substrate transporter"/>
    <property type="match status" value="1"/>
</dbReference>
<feature type="transmembrane region" description="Helical" evidence="11">
    <location>
        <begin position="430"/>
        <end position="451"/>
    </location>
</feature>
<evidence type="ECO:0000256" key="10">
    <source>
        <dbReference type="SAM" id="MobiDB-lite"/>
    </source>
</evidence>
<dbReference type="GO" id="GO:1904679">
    <property type="term" value="P:myo-inositol import across plasma membrane"/>
    <property type="evidence" value="ECO:0007669"/>
    <property type="project" value="UniProtKB-ARBA"/>
</dbReference>
<dbReference type="InterPro" id="IPR020846">
    <property type="entry name" value="MFS_dom"/>
</dbReference>
<dbReference type="PANTHER" id="PTHR48020:SF12">
    <property type="entry name" value="PROTON MYO-INOSITOL COTRANSPORTER"/>
    <property type="match status" value="1"/>
</dbReference>
<evidence type="ECO:0000256" key="7">
    <source>
        <dbReference type="ARBA" id="ARBA00023136"/>
    </source>
</evidence>
<dbReference type="Gene3D" id="1.20.1250.20">
    <property type="entry name" value="MFS general substrate transporter like domains"/>
    <property type="match status" value="1"/>
</dbReference>
<evidence type="ECO:0000313" key="14">
    <source>
        <dbReference type="Proteomes" id="UP001355207"/>
    </source>
</evidence>
<dbReference type="InterPro" id="IPR036259">
    <property type="entry name" value="MFS_trans_sf"/>
</dbReference>
<dbReference type="GO" id="GO:0005365">
    <property type="term" value="F:myo-inositol transmembrane transporter activity"/>
    <property type="evidence" value="ECO:0007669"/>
    <property type="project" value="UniProtKB-ARBA"/>
</dbReference>
<evidence type="ECO:0000256" key="1">
    <source>
        <dbReference type="ARBA" id="ARBA00004651"/>
    </source>
</evidence>
<evidence type="ECO:0000256" key="8">
    <source>
        <dbReference type="ARBA" id="ARBA00049119"/>
    </source>
</evidence>
<feature type="transmembrane region" description="Helical" evidence="11">
    <location>
        <begin position="463"/>
        <end position="485"/>
    </location>
</feature>